<feature type="binding site" evidence="2">
    <location>
        <position position="264"/>
    </location>
    <ligand>
        <name>substrate</name>
    </ligand>
</feature>
<dbReference type="Gene3D" id="6.10.140.100">
    <property type="match status" value="1"/>
</dbReference>
<proteinExistence type="predicted"/>
<evidence type="ECO:0000256" key="3">
    <source>
        <dbReference type="PIRSR" id="PIRSR610347-3"/>
    </source>
</evidence>
<feature type="compositionally biased region" description="Basic residues" evidence="4">
    <location>
        <begin position="139"/>
        <end position="148"/>
    </location>
</feature>
<dbReference type="SUPFAM" id="SSF56024">
    <property type="entry name" value="Phospholipase D/nuclease"/>
    <property type="match status" value="2"/>
</dbReference>
<feature type="region of interest" description="Disordered" evidence="4">
    <location>
        <begin position="123"/>
        <end position="159"/>
    </location>
</feature>
<feature type="active site" description="Nucleophile" evidence="1">
    <location>
        <position position="262"/>
    </location>
</feature>
<feature type="active site" description="Proton donor/acceptor" evidence="1">
    <location>
        <position position="496"/>
    </location>
</feature>
<feature type="site" description="Interaction with DNA" evidence="3">
    <location>
        <position position="523"/>
    </location>
</feature>
<dbReference type="GO" id="GO:0006281">
    <property type="term" value="P:DNA repair"/>
    <property type="evidence" value="ECO:0007669"/>
    <property type="project" value="InterPro"/>
</dbReference>
<dbReference type="InterPro" id="IPR001736">
    <property type="entry name" value="PLipase_D/transphosphatidylase"/>
</dbReference>
<dbReference type="Proteomes" id="UP000799440">
    <property type="component" value="Unassembled WGS sequence"/>
</dbReference>
<name>A0A6A6V248_9PLEO</name>
<dbReference type="CDD" id="cd09122">
    <property type="entry name" value="PLDc_Tdp1_1"/>
    <property type="match status" value="1"/>
</dbReference>
<dbReference type="PROSITE" id="PS50330">
    <property type="entry name" value="UIM"/>
    <property type="match status" value="1"/>
</dbReference>
<feature type="compositionally biased region" description="Low complexity" evidence="4">
    <location>
        <begin position="75"/>
        <end position="98"/>
    </location>
</feature>
<sequence>MSFLFKCLLRRFHEDLKRAIEMSLQDTKPSSPPAIVLDDSDDDDEDMRRAIALSLQDAKGNVNNSSTSEAVKGTQNGQYGSQSSNSAPPTQPASASSNRPPTQSLQVGLLGIDRKAMEQERLARLGKRTRTASPDYRPNKFRRPPNRRAGHEEEEEEDTLADMRFPLGVVKRTWAHKYPRTNDIKLEEVFDPAPKTAILSALHWNDEWVFSKLPPQKTKQIWVMSAKGEELQNKLLGEATEARIPNFRPHFPPMDGNVQHMHSKLMLLFHDDFLRIVVPSANMIKEEWGETNTKDGVSWQPAVLENTAFLIDLPRRQDGTVGAVGQKEDLTAFGQSLIEFLEAMGMRKNAVDGVLKFDFSLTKDFGFVHAIPGTLTSQYADHTGLEGLRTAVQKLGLDDVETMELDYASASLGALKESFLKSLYAAACGRPVSAISDDFLDHFRIYFPTDETVKKSNGGPDCGGIITLNRSYYNNASFPKKCMRNHMSTRQGLLSHNKLLLARGHKKDGTPVAWAYVGSANLSESAWGSQRELKSGKLGKMAVRNWECGVVVPVPEAILQALALKDGEVPPIWVFKDVLEVPFHIPGEPYGDKQPWFFRDFQETAPKE</sequence>
<reference evidence="6" key="1">
    <citation type="journal article" date="2020" name="Stud. Mycol.">
        <title>101 Dothideomycetes genomes: a test case for predicting lifestyles and emergence of pathogens.</title>
        <authorList>
            <person name="Haridas S."/>
            <person name="Albert R."/>
            <person name="Binder M."/>
            <person name="Bloem J."/>
            <person name="Labutti K."/>
            <person name="Salamov A."/>
            <person name="Andreopoulos B."/>
            <person name="Baker S."/>
            <person name="Barry K."/>
            <person name="Bills G."/>
            <person name="Bluhm B."/>
            <person name="Cannon C."/>
            <person name="Castanera R."/>
            <person name="Culley D."/>
            <person name="Daum C."/>
            <person name="Ezra D."/>
            <person name="Gonzalez J."/>
            <person name="Henrissat B."/>
            <person name="Kuo A."/>
            <person name="Liang C."/>
            <person name="Lipzen A."/>
            <person name="Lutzoni F."/>
            <person name="Magnuson J."/>
            <person name="Mondo S."/>
            <person name="Nolan M."/>
            <person name="Ohm R."/>
            <person name="Pangilinan J."/>
            <person name="Park H.-J."/>
            <person name="Ramirez L."/>
            <person name="Alfaro M."/>
            <person name="Sun H."/>
            <person name="Tritt A."/>
            <person name="Yoshinaga Y."/>
            <person name="Zwiers L.-H."/>
            <person name="Turgeon B."/>
            <person name="Goodwin S."/>
            <person name="Spatafora J."/>
            <person name="Crous P."/>
            <person name="Grigoriev I."/>
        </authorList>
    </citation>
    <scope>NUCLEOTIDE SEQUENCE</scope>
    <source>
        <strain evidence="6">CBS 119925</strain>
    </source>
</reference>
<dbReference type="SMART" id="SM00726">
    <property type="entry name" value="UIM"/>
    <property type="match status" value="2"/>
</dbReference>
<dbReference type="Pfam" id="PF06087">
    <property type="entry name" value="Tyr-DNA_phospho"/>
    <property type="match status" value="1"/>
</dbReference>
<accession>A0A6A6V248</accession>
<evidence type="ECO:0000256" key="2">
    <source>
        <dbReference type="PIRSR" id="PIRSR610347-2"/>
    </source>
</evidence>
<dbReference type="PROSITE" id="PS50035">
    <property type="entry name" value="PLD"/>
    <property type="match status" value="1"/>
</dbReference>
<dbReference type="Pfam" id="PF02809">
    <property type="entry name" value="UIM"/>
    <property type="match status" value="2"/>
</dbReference>
<evidence type="ECO:0000256" key="4">
    <source>
        <dbReference type="SAM" id="MobiDB-lite"/>
    </source>
</evidence>
<organism evidence="6 7">
    <name type="scientific">Sporormia fimetaria CBS 119925</name>
    <dbReference type="NCBI Taxonomy" id="1340428"/>
    <lineage>
        <taxon>Eukaryota</taxon>
        <taxon>Fungi</taxon>
        <taxon>Dikarya</taxon>
        <taxon>Ascomycota</taxon>
        <taxon>Pezizomycotina</taxon>
        <taxon>Dothideomycetes</taxon>
        <taxon>Pleosporomycetidae</taxon>
        <taxon>Pleosporales</taxon>
        <taxon>Sporormiaceae</taxon>
        <taxon>Sporormia</taxon>
    </lineage>
</organism>
<dbReference type="PANTHER" id="PTHR12415:SF4">
    <property type="entry name" value="TYROSYL-DNA PHOSPHODIESTERASE DOMAIN-CONTAINING PROTEIN"/>
    <property type="match status" value="1"/>
</dbReference>
<gene>
    <name evidence="6" type="ORF">M011DRAFT_496899</name>
</gene>
<dbReference type="PANTHER" id="PTHR12415">
    <property type="entry name" value="TYROSYL-DNA PHOSPHODIESTERASE 1"/>
    <property type="match status" value="1"/>
</dbReference>
<dbReference type="GO" id="GO:0003697">
    <property type="term" value="F:single-stranded DNA binding"/>
    <property type="evidence" value="ECO:0007669"/>
    <property type="project" value="TreeGrafter"/>
</dbReference>
<dbReference type="GO" id="GO:0005634">
    <property type="term" value="C:nucleus"/>
    <property type="evidence" value="ECO:0007669"/>
    <property type="project" value="InterPro"/>
</dbReference>
<dbReference type="GO" id="GO:0003690">
    <property type="term" value="F:double-stranded DNA binding"/>
    <property type="evidence" value="ECO:0007669"/>
    <property type="project" value="TreeGrafter"/>
</dbReference>
<dbReference type="AlphaFoldDB" id="A0A6A6V248"/>
<dbReference type="InterPro" id="IPR003903">
    <property type="entry name" value="UIM_dom"/>
</dbReference>
<dbReference type="InterPro" id="IPR010347">
    <property type="entry name" value="Tdp1"/>
</dbReference>
<keyword evidence="7" id="KW-1185">Reference proteome</keyword>
<evidence type="ECO:0000259" key="5">
    <source>
        <dbReference type="PROSITE" id="PS50035"/>
    </source>
</evidence>
<dbReference type="OrthoDB" id="47785at2759"/>
<evidence type="ECO:0000313" key="7">
    <source>
        <dbReference type="Proteomes" id="UP000799440"/>
    </source>
</evidence>
<feature type="binding site" evidence="2">
    <location>
        <position position="498"/>
    </location>
    <ligand>
        <name>substrate</name>
    </ligand>
</feature>
<dbReference type="GO" id="GO:0017005">
    <property type="term" value="F:3'-tyrosyl-DNA phosphodiesterase activity"/>
    <property type="evidence" value="ECO:0007669"/>
    <property type="project" value="TreeGrafter"/>
</dbReference>
<dbReference type="EMBL" id="MU006597">
    <property type="protein sequence ID" value="KAF2743391.1"/>
    <property type="molecule type" value="Genomic_DNA"/>
</dbReference>
<evidence type="ECO:0000256" key="1">
    <source>
        <dbReference type="PIRSR" id="PIRSR610347-1"/>
    </source>
</evidence>
<dbReference type="Gene3D" id="3.30.870.10">
    <property type="entry name" value="Endonuclease Chain A"/>
    <property type="match status" value="2"/>
</dbReference>
<feature type="domain" description="PLD phosphodiesterase" evidence="5">
    <location>
        <begin position="491"/>
        <end position="526"/>
    </location>
</feature>
<evidence type="ECO:0000313" key="6">
    <source>
        <dbReference type="EMBL" id="KAF2743391.1"/>
    </source>
</evidence>
<protein>
    <submittedName>
        <fullName evidence="6">Phospholipase D/nuclease</fullName>
    </submittedName>
</protein>
<feature type="region of interest" description="Disordered" evidence="4">
    <location>
        <begin position="23"/>
        <end position="104"/>
    </location>
</feature>